<name>A0A3N5BUJ7_9THEO</name>
<evidence type="ECO:0000313" key="1">
    <source>
        <dbReference type="EMBL" id="RPF49565.1"/>
    </source>
</evidence>
<comment type="caution">
    <text evidence="1">The sequence shown here is derived from an EMBL/GenBank/DDBJ whole genome shotgun (WGS) entry which is preliminary data.</text>
</comment>
<dbReference type="RefSeq" id="WP_123927213.1">
    <property type="nucleotide sequence ID" value="NZ_RKRE01000001.1"/>
</dbReference>
<gene>
    <name evidence="1" type="ORF">EDD75_0382</name>
</gene>
<evidence type="ECO:0000313" key="2">
    <source>
        <dbReference type="Proteomes" id="UP000282654"/>
    </source>
</evidence>
<organism evidence="1 2">
    <name type="scientific">Thermodesulfitimonas autotrophica</name>
    <dbReference type="NCBI Taxonomy" id="1894989"/>
    <lineage>
        <taxon>Bacteria</taxon>
        <taxon>Bacillati</taxon>
        <taxon>Bacillota</taxon>
        <taxon>Clostridia</taxon>
        <taxon>Thermoanaerobacterales</taxon>
        <taxon>Thermoanaerobacteraceae</taxon>
        <taxon>Thermodesulfitimonas</taxon>
    </lineage>
</organism>
<dbReference type="EMBL" id="RKRE01000001">
    <property type="protein sequence ID" value="RPF49565.1"/>
    <property type="molecule type" value="Genomic_DNA"/>
</dbReference>
<reference evidence="1 2" key="1">
    <citation type="submission" date="2018-11" db="EMBL/GenBank/DDBJ databases">
        <title>Genomic Encyclopedia of Type Strains, Phase IV (KMG-IV): sequencing the most valuable type-strain genomes for metagenomic binning, comparative biology and taxonomic classification.</title>
        <authorList>
            <person name="Goeker M."/>
        </authorList>
    </citation>
    <scope>NUCLEOTIDE SEQUENCE [LARGE SCALE GENOMIC DNA]</scope>
    <source>
        <strain evidence="1 2">DSM 102936</strain>
    </source>
</reference>
<keyword evidence="2" id="KW-1185">Reference proteome</keyword>
<dbReference type="OrthoDB" id="1806890at2"/>
<sequence length="123" mass="13511">MKALAAEMLELIEARHPFGVPVGELAETLYGEDTHQSRARVRGLARTLRAWGHRVYGVGGAYKLVTDPDELALVSERGRSLSRGFLLFTSDTIAGVAELGNPDKALKLRRELKRTLAELARAL</sequence>
<proteinExistence type="predicted"/>
<dbReference type="AlphaFoldDB" id="A0A3N5BUJ7"/>
<accession>A0A3N5BUJ7</accession>
<protein>
    <submittedName>
        <fullName evidence="1">Uncharacterized protein</fullName>
    </submittedName>
</protein>
<dbReference type="Proteomes" id="UP000282654">
    <property type="component" value="Unassembled WGS sequence"/>
</dbReference>